<name>A0A4C2AHD2_EUMVA</name>
<feature type="domain" description="Pep3/Vps18 beta-propeller" evidence="1">
    <location>
        <begin position="93"/>
        <end position="189"/>
    </location>
</feature>
<comment type="caution">
    <text evidence="2">The sequence shown here is derived from an EMBL/GenBank/DDBJ whole genome shotgun (WGS) entry which is preliminary data.</text>
</comment>
<reference evidence="2 3" key="1">
    <citation type="journal article" date="2019" name="Commun. Biol.">
        <title>The bagworm genome reveals a unique fibroin gene that provides high tensile strength.</title>
        <authorList>
            <person name="Kono N."/>
            <person name="Nakamura H."/>
            <person name="Ohtoshi R."/>
            <person name="Tomita M."/>
            <person name="Numata K."/>
            <person name="Arakawa K."/>
        </authorList>
    </citation>
    <scope>NUCLEOTIDE SEQUENCE [LARGE SCALE GENOMIC DNA]</scope>
</reference>
<dbReference type="InterPro" id="IPR007810">
    <property type="entry name" value="Pep3/Vps18_beta-prop"/>
</dbReference>
<dbReference type="OrthoDB" id="1845386at2759"/>
<dbReference type="Pfam" id="PF05131">
    <property type="entry name" value="Pep3_Vps18"/>
    <property type="match status" value="1"/>
</dbReference>
<evidence type="ECO:0000259" key="1">
    <source>
        <dbReference type="Pfam" id="PF05131"/>
    </source>
</evidence>
<gene>
    <name evidence="2" type="primary">dor</name>
    <name evidence="2" type="ORF">EVAR_68984_1</name>
</gene>
<protein>
    <submittedName>
        <fullName evidence="2">Vacuolar protein sorting-associated protein 18 homolog</fullName>
    </submittedName>
</protein>
<accession>A0A4C2AHD2</accession>
<evidence type="ECO:0000313" key="3">
    <source>
        <dbReference type="Proteomes" id="UP000299102"/>
    </source>
</evidence>
<dbReference type="STRING" id="151549.A0A4C2AHD2"/>
<proteinExistence type="predicted"/>
<evidence type="ECO:0000313" key="2">
    <source>
        <dbReference type="EMBL" id="GBP98459.1"/>
    </source>
</evidence>
<keyword evidence="3" id="KW-1185">Reference proteome</keyword>
<dbReference type="Proteomes" id="UP000299102">
    <property type="component" value="Unassembled WGS sequence"/>
</dbReference>
<organism evidence="2 3">
    <name type="scientific">Eumeta variegata</name>
    <name type="common">Bagworm moth</name>
    <name type="synonym">Eumeta japonica</name>
    <dbReference type="NCBI Taxonomy" id="151549"/>
    <lineage>
        <taxon>Eukaryota</taxon>
        <taxon>Metazoa</taxon>
        <taxon>Ecdysozoa</taxon>
        <taxon>Arthropoda</taxon>
        <taxon>Hexapoda</taxon>
        <taxon>Insecta</taxon>
        <taxon>Pterygota</taxon>
        <taxon>Neoptera</taxon>
        <taxon>Endopterygota</taxon>
        <taxon>Lepidoptera</taxon>
        <taxon>Glossata</taxon>
        <taxon>Ditrysia</taxon>
        <taxon>Tineoidea</taxon>
        <taxon>Psychidae</taxon>
        <taxon>Oiketicinae</taxon>
        <taxon>Eumeta</taxon>
    </lineage>
</organism>
<dbReference type="AlphaFoldDB" id="A0A4C2AHD2"/>
<sequence length="195" mass="22123">MDDADDIYNNFNIPLAKPKFLEPVANNEKTSSNSGEDETPIFSKRKITLHIPQQYSGEFMHLTVCKNWLVCLLQASEPSTQVILLRFFLPRHTTGRRIEKFKDHEITAVAFNKDYGTESSTGPILLGTSKGLIFETELNLDAEKPSYRKQVYDLGLGRPKYPITGLEFNKLPNTSQYILIITAPDCILHSKNLCE</sequence>
<dbReference type="EMBL" id="BGZK01003147">
    <property type="protein sequence ID" value="GBP98459.1"/>
    <property type="molecule type" value="Genomic_DNA"/>
</dbReference>